<organism evidence="2 3">
    <name type="scientific">Sulfitobacter undariae</name>
    <dbReference type="NCBI Taxonomy" id="1563671"/>
    <lineage>
        <taxon>Bacteria</taxon>
        <taxon>Pseudomonadati</taxon>
        <taxon>Pseudomonadota</taxon>
        <taxon>Alphaproteobacteria</taxon>
        <taxon>Rhodobacterales</taxon>
        <taxon>Roseobacteraceae</taxon>
        <taxon>Sulfitobacter</taxon>
    </lineage>
</organism>
<name>A0A7W6H282_9RHOB</name>
<dbReference type="InterPro" id="IPR000073">
    <property type="entry name" value="AB_hydrolase_1"/>
</dbReference>
<comment type="caution">
    <text evidence="2">The sequence shown here is derived from an EMBL/GenBank/DDBJ whole genome shotgun (WGS) entry which is preliminary data.</text>
</comment>
<protein>
    <submittedName>
        <fullName evidence="2">Pimeloyl-ACP methyl ester carboxylesterase</fullName>
    </submittedName>
</protein>
<reference evidence="2 3" key="1">
    <citation type="submission" date="2020-08" db="EMBL/GenBank/DDBJ databases">
        <title>Genomic Encyclopedia of Type Strains, Phase IV (KMG-IV): sequencing the most valuable type-strain genomes for metagenomic binning, comparative biology and taxonomic classification.</title>
        <authorList>
            <person name="Goeker M."/>
        </authorList>
    </citation>
    <scope>NUCLEOTIDE SEQUENCE [LARGE SCALE GENOMIC DNA]</scope>
    <source>
        <strain evidence="2 3">DSM 102234</strain>
    </source>
</reference>
<dbReference type="PANTHER" id="PTHR43689:SF8">
    <property type="entry name" value="ALPHA_BETA-HYDROLASES SUPERFAMILY PROTEIN"/>
    <property type="match status" value="1"/>
</dbReference>
<dbReference type="EMBL" id="JACIEI010000006">
    <property type="protein sequence ID" value="MBB3994534.1"/>
    <property type="molecule type" value="Genomic_DNA"/>
</dbReference>
<dbReference type="Proteomes" id="UP000530268">
    <property type="component" value="Unassembled WGS sequence"/>
</dbReference>
<sequence length="328" mass="35011">MTLNKSARRMVLLAALLLGFIAVVQWRAFAREASANKGYPAQGRIIDVDGTPIHVLVAGSGPDLVLIHGANGNVRDWTFDFVDRISDRYRVIMVDRPGLGWTGRLPGKGGAWNIAYETPQEQAAVLQKAVSIIGVNQPIIAGHSLGGAVAMAWALSDPENTAAVVMLSAVSNPWPGGLGWVYSATSSAWGGALVVPIASAFVSESYIANSIESIFAPQLAPEGYAQHVGTSLVLRRETMRANAQQVNYLRPSIVKMAARYNELTMPIEIVHGDADTIVPLDIHALPLSQKAPNSALTVLQGIGHMPHHVAPDAVIQAIDRASMRVGLR</sequence>
<dbReference type="AlphaFoldDB" id="A0A7W6H282"/>
<evidence type="ECO:0000313" key="3">
    <source>
        <dbReference type="Proteomes" id="UP000530268"/>
    </source>
</evidence>
<accession>A0A7W6H282</accession>
<dbReference type="SUPFAM" id="SSF53474">
    <property type="entry name" value="alpha/beta-Hydrolases"/>
    <property type="match status" value="1"/>
</dbReference>
<feature type="domain" description="AB hydrolase-1" evidence="1">
    <location>
        <begin position="64"/>
        <end position="310"/>
    </location>
</feature>
<evidence type="ECO:0000313" key="2">
    <source>
        <dbReference type="EMBL" id="MBB3994534.1"/>
    </source>
</evidence>
<evidence type="ECO:0000259" key="1">
    <source>
        <dbReference type="Pfam" id="PF00561"/>
    </source>
</evidence>
<dbReference type="Pfam" id="PF00561">
    <property type="entry name" value="Abhydrolase_1"/>
    <property type="match status" value="1"/>
</dbReference>
<dbReference type="InterPro" id="IPR029058">
    <property type="entry name" value="AB_hydrolase_fold"/>
</dbReference>
<gene>
    <name evidence="2" type="ORF">GGR95_002180</name>
</gene>
<dbReference type="Gene3D" id="3.40.50.1820">
    <property type="entry name" value="alpha/beta hydrolase"/>
    <property type="match status" value="1"/>
</dbReference>
<proteinExistence type="predicted"/>
<dbReference type="RefSeq" id="WP_184565646.1">
    <property type="nucleotide sequence ID" value="NZ_JACIEI010000006.1"/>
</dbReference>
<dbReference type="PRINTS" id="PR00111">
    <property type="entry name" value="ABHYDROLASE"/>
</dbReference>
<dbReference type="PANTHER" id="PTHR43689">
    <property type="entry name" value="HYDROLASE"/>
    <property type="match status" value="1"/>
</dbReference>
<keyword evidence="3" id="KW-1185">Reference proteome</keyword>